<feature type="compositionally biased region" description="Pro residues" evidence="4">
    <location>
        <begin position="1241"/>
        <end position="1254"/>
    </location>
</feature>
<feature type="compositionally biased region" description="Low complexity" evidence="4">
    <location>
        <begin position="203"/>
        <end position="215"/>
    </location>
</feature>
<dbReference type="SMART" id="SM00368">
    <property type="entry name" value="LRR_RI"/>
    <property type="match status" value="4"/>
</dbReference>
<feature type="compositionally biased region" description="Polar residues" evidence="4">
    <location>
        <begin position="1768"/>
        <end position="1782"/>
    </location>
</feature>
<dbReference type="GO" id="GO:0048471">
    <property type="term" value="C:perinuclear region of cytoplasm"/>
    <property type="evidence" value="ECO:0007669"/>
    <property type="project" value="TreeGrafter"/>
</dbReference>
<evidence type="ECO:0000256" key="4">
    <source>
        <dbReference type="SAM" id="MobiDB-lite"/>
    </source>
</evidence>
<feature type="compositionally biased region" description="Polar residues" evidence="4">
    <location>
        <begin position="1927"/>
        <end position="1946"/>
    </location>
</feature>
<dbReference type="InterPro" id="IPR032675">
    <property type="entry name" value="LRR_dom_sf"/>
</dbReference>
<feature type="compositionally biased region" description="Polar residues" evidence="4">
    <location>
        <begin position="1841"/>
        <end position="1853"/>
    </location>
</feature>
<keyword evidence="2" id="KW-0433">Leucine-rich repeat</keyword>
<feature type="region of interest" description="Disordered" evidence="4">
    <location>
        <begin position="1152"/>
        <end position="1174"/>
    </location>
</feature>
<organism evidence="5 6">
    <name type="scientific">Leptomonas seymouri</name>
    <dbReference type="NCBI Taxonomy" id="5684"/>
    <lineage>
        <taxon>Eukaryota</taxon>
        <taxon>Discoba</taxon>
        <taxon>Euglenozoa</taxon>
        <taxon>Kinetoplastea</taxon>
        <taxon>Metakinetoplastina</taxon>
        <taxon>Trypanosomatida</taxon>
        <taxon>Trypanosomatidae</taxon>
        <taxon>Leishmaniinae</taxon>
        <taxon>Leptomonas</taxon>
    </lineage>
</organism>
<dbReference type="OMA" id="LSYTHQE"/>
<gene>
    <name evidence="5" type="ORF">ABL78_2277</name>
</gene>
<evidence type="ECO:0000256" key="1">
    <source>
        <dbReference type="ARBA" id="ARBA00022468"/>
    </source>
</evidence>
<dbReference type="OrthoDB" id="273687at2759"/>
<comment type="caution">
    <text evidence="5">The sequence shown here is derived from an EMBL/GenBank/DDBJ whole genome shotgun (WGS) entry which is preliminary data.</text>
</comment>
<feature type="compositionally biased region" description="Polar residues" evidence="4">
    <location>
        <begin position="2052"/>
        <end position="2065"/>
    </location>
</feature>
<keyword evidence="6" id="KW-1185">Reference proteome</keyword>
<dbReference type="InterPro" id="IPR027038">
    <property type="entry name" value="RanGap"/>
</dbReference>
<feature type="region of interest" description="Disordered" evidence="4">
    <location>
        <begin position="2524"/>
        <end position="2749"/>
    </location>
</feature>
<feature type="compositionally biased region" description="Basic and acidic residues" evidence="4">
    <location>
        <begin position="2456"/>
        <end position="2466"/>
    </location>
</feature>
<feature type="compositionally biased region" description="Polar residues" evidence="4">
    <location>
        <begin position="575"/>
        <end position="589"/>
    </location>
</feature>
<evidence type="ECO:0000256" key="3">
    <source>
        <dbReference type="ARBA" id="ARBA00022737"/>
    </source>
</evidence>
<keyword evidence="3" id="KW-0677">Repeat</keyword>
<dbReference type="GO" id="GO:0005096">
    <property type="term" value="F:GTPase activator activity"/>
    <property type="evidence" value="ECO:0007669"/>
    <property type="project" value="UniProtKB-KW"/>
</dbReference>
<proteinExistence type="predicted"/>
<evidence type="ECO:0000313" key="6">
    <source>
        <dbReference type="Proteomes" id="UP000038009"/>
    </source>
</evidence>
<feature type="compositionally biased region" description="Low complexity" evidence="4">
    <location>
        <begin position="2622"/>
        <end position="2637"/>
    </location>
</feature>
<feature type="region of interest" description="Disordered" evidence="4">
    <location>
        <begin position="1236"/>
        <end position="1341"/>
    </location>
</feature>
<dbReference type="GO" id="GO:0006913">
    <property type="term" value="P:nucleocytoplasmic transport"/>
    <property type="evidence" value="ECO:0007669"/>
    <property type="project" value="TreeGrafter"/>
</dbReference>
<feature type="region of interest" description="Disordered" evidence="4">
    <location>
        <begin position="1"/>
        <end position="116"/>
    </location>
</feature>
<reference evidence="5 6" key="1">
    <citation type="journal article" date="2015" name="PLoS Pathog.">
        <title>Leptomonas seymouri: Adaptations to the Dixenous Life Cycle Analyzed by Genome Sequencing, Transcriptome Profiling and Co-infection with Leishmania donovani.</title>
        <authorList>
            <person name="Kraeva N."/>
            <person name="Butenko A."/>
            <person name="Hlavacova J."/>
            <person name="Kostygov A."/>
            <person name="Myskova J."/>
            <person name="Grybchuk D."/>
            <person name="Lestinova T."/>
            <person name="Votypka J."/>
            <person name="Volf P."/>
            <person name="Opperdoes F."/>
            <person name="Flegontov P."/>
            <person name="Lukes J."/>
            <person name="Yurchenko V."/>
        </authorList>
    </citation>
    <scope>NUCLEOTIDE SEQUENCE [LARGE SCALE GENOMIC DNA]</scope>
    <source>
        <strain evidence="5 6">ATCC 30220</strain>
    </source>
</reference>
<evidence type="ECO:0000256" key="2">
    <source>
        <dbReference type="ARBA" id="ARBA00022614"/>
    </source>
</evidence>
<dbReference type="GO" id="GO:0005829">
    <property type="term" value="C:cytosol"/>
    <property type="evidence" value="ECO:0007669"/>
    <property type="project" value="TreeGrafter"/>
</dbReference>
<feature type="compositionally biased region" description="Low complexity" evidence="4">
    <location>
        <begin position="2144"/>
        <end position="2155"/>
    </location>
</feature>
<feature type="compositionally biased region" description="Polar residues" evidence="4">
    <location>
        <begin position="359"/>
        <end position="369"/>
    </location>
</feature>
<feature type="region of interest" description="Disordered" evidence="4">
    <location>
        <begin position="2445"/>
        <end position="2512"/>
    </location>
</feature>
<feature type="compositionally biased region" description="Basic and acidic residues" evidence="4">
    <location>
        <begin position="61"/>
        <end position="79"/>
    </location>
</feature>
<feature type="region of interest" description="Disordered" evidence="4">
    <location>
        <begin position="2864"/>
        <end position="2887"/>
    </location>
</feature>
<dbReference type="GO" id="GO:0005634">
    <property type="term" value="C:nucleus"/>
    <property type="evidence" value="ECO:0007669"/>
    <property type="project" value="TreeGrafter"/>
</dbReference>
<feature type="region of interest" description="Disordered" evidence="4">
    <location>
        <begin position="565"/>
        <end position="599"/>
    </location>
</feature>
<dbReference type="Gene3D" id="3.80.10.10">
    <property type="entry name" value="Ribonuclease Inhibitor"/>
    <property type="match status" value="2"/>
</dbReference>
<dbReference type="InterPro" id="IPR001611">
    <property type="entry name" value="Leu-rich_rpt"/>
</dbReference>
<feature type="compositionally biased region" description="Polar residues" evidence="4">
    <location>
        <begin position="2873"/>
        <end position="2882"/>
    </location>
</feature>
<feature type="region of interest" description="Disordered" evidence="4">
    <location>
        <begin position="315"/>
        <end position="370"/>
    </location>
</feature>
<feature type="region of interest" description="Disordered" evidence="4">
    <location>
        <begin position="1768"/>
        <end position="1857"/>
    </location>
</feature>
<feature type="compositionally biased region" description="Basic and acidic residues" evidence="4">
    <location>
        <begin position="1821"/>
        <end position="1836"/>
    </location>
</feature>
<feature type="region of interest" description="Disordered" evidence="4">
    <location>
        <begin position="1205"/>
        <end position="1224"/>
    </location>
</feature>
<feature type="compositionally biased region" description="Low complexity" evidence="4">
    <location>
        <begin position="2004"/>
        <end position="2015"/>
    </location>
</feature>
<feature type="compositionally biased region" description="Polar residues" evidence="4">
    <location>
        <begin position="409"/>
        <end position="438"/>
    </location>
</feature>
<feature type="region of interest" description="Disordered" evidence="4">
    <location>
        <begin position="1927"/>
        <end position="2205"/>
    </location>
</feature>
<keyword evidence="1" id="KW-0343">GTPase activation</keyword>
<feature type="compositionally biased region" description="Polar residues" evidence="4">
    <location>
        <begin position="1984"/>
        <end position="2001"/>
    </location>
</feature>
<dbReference type="Proteomes" id="UP000038009">
    <property type="component" value="Unassembled WGS sequence"/>
</dbReference>
<feature type="region of interest" description="Disordered" evidence="4">
    <location>
        <begin position="693"/>
        <end position="717"/>
    </location>
</feature>
<feature type="compositionally biased region" description="Low complexity" evidence="4">
    <location>
        <begin position="590"/>
        <end position="599"/>
    </location>
</feature>
<feature type="compositionally biased region" description="Polar residues" evidence="4">
    <location>
        <begin position="2642"/>
        <end position="2664"/>
    </location>
</feature>
<protein>
    <recommendedName>
        <fullName evidence="7">Leucine rich repeat protein</fullName>
    </recommendedName>
</protein>
<dbReference type="SUPFAM" id="SSF52047">
    <property type="entry name" value="RNI-like"/>
    <property type="match status" value="1"/>
</dbReference>
<dbReference type="PANTHER" id="PTHR24113">
    <property type="entry name" value="RAN GTPASE-ACTIVATING PROTEIN 1"/>
    <property type="match status" value="1"/>
</dbReference>
<name>A0A0N0P7B8_LEPSE</name>
<feature type="compositionally biased region" description="Polar residues" evidence="4">
    <location>
        <begin position="1409"/>
        <end position="1418"/>
    </location>
</feature>
<sequence length="3024" mass="319597">MHHSLEGPARSLLNSFTVATTPPPRPTSDLSGVDHSHETNSQLLMKGSGGDEDPSTTGEATRSKSVGERKRDDGEEEPRPSLVAPQPAPAPPSSTDQSLDRSAMAAAAPSPGLVSSTWLSAWRPSVRYADTGSASTFNTSVSGAPLAWHPSRAETPTRPPAWRPHSLRPATEDGELRGPTAEIGGRTPKIRYRSSSSDPPRASVASLSSPSTSNSVGRRSLEQQREQTGATTALHMALDATRNSVSSWGTAKTSNDTAGESAEGTSALGGWLHRRERTAPALSPIAPIAAASAATVPAWTPSSILKPFDATLHAGRSSEGLGTSRPAPSLSLARTRPAAASGGPPSFTASRTVPVARSETASPPLSTAPLSLRHITAVHDQSRQQPPTQNGRREDLAGFTPRVSVTEVWATQQPQPARSAGATTPEGTNNAPYESGTSKADEASHGEPFDATTVAGELTAEQLALSHLTLHSLTEEYNQFVSEGTVGWVGLQLHLRHHTQSTQITALDLTCYRMQRTQWAWFALEILPQLQLLEMLRLVQMGLTDDEVTELVRGSCGICWHTSNPRASPAKRASPKTSPASRPNSAYRHSSTAAASSTATAIARPTPLQFLRVLDLSGNAITQRSCNHLGKMLLWMADSLEEVRLLGNPLRDYGMQTLAIYLSKLNVETLSEDPELFPGTLRHQLRSAQEQLRVAATSHRQTEGRERDDEEDPKRRKVANAVEELPIGPVLMDLRDCRASARGLSDILAAASRAHRLRAVVLSHNVAGVTALLPLPPAAYEEALEMAGTEVATATPAEERGQSRVHGLVPAPRRLRLAKTPLISSGALMRRQHAAFSDVRGFAASCALATLVFHSVPLSQTCSPVGCRELLLNIFFSCPQLDLMDLSDTFEWSLVPPAEQQRLVAEANRSDVIQQGLRGPEVQRGLQMYLEDQGEVEFVLDSATVAGQTLLGDVFGELTAHAAYNAVMRQRVVPAAFAHVRELDLSNTGLTDAGVRGLCVSVRRGRARTGMLANLRVLNLSDNLLTARGCMRVISSFLLEGAGEEDGENGPHKRRDRSSGAAVRQPITIAQLAALALQRNAGMERDGNDDEYLDGIGGYVTDGANTYLSEVCTAAETAVLRRAALRSAARSSAEAGTTPPLTVYFSAPPMNTLGNGGGRDSAATRRRSSSSHIGGSGAPSVYYAGCDERGDIFCTCPRSRFFVSKTEPDPSMLTAAGESGGLRPAFHTNAATLHLAGQPQRRPPPSTAVFPPPAVTAGNAGTGGVMAGADHTSPPLPSQPFAPPDAQRSLLSSLDVPRTPSNERPRSQLQGRPGAELLTASDLRLPPRPTIAADAASDDPNGLVHSAALYPSVSSLSDPLAPSLSFPPPSSVLSHSSDAVAAAAAHWTGTIQATRRQQPTPPQSPSAHQLDSQRPHQAQHGNRLFNVGSSLGSLFMEKTVPREGQRRAAEADGDDAVVAENMESGYMSLRSSGAVATTDRVDRAGALDRVERGDGEDESAKDCLNSSTACSSKRRAKARACRSFVLSYDHPVGHLLCRALSVLLRPPPDPLGKGARAALAEDILNALQRACARAAAYPDSDDDSSNGVSTRVSPKAAAVVVESVKYLPPDLATSENRGTDSPAAPHWMRFEVTTNERKARMAQRLEEVLNISWAAQRTCFAHLLQWLEAHVVAESGTEEGEKQAAAAAAAWDPVQMLERAALASPAVRAKLDTLYAGSAVAAVHAHHVDAGECCGRRAGGDDAPSVVSLPQLHPLLWKEMGLSAVNTKEVSSSHTSASQGQIATPASTPAAASHNAEAAADGELEASEEGMHTAVSASEGTPRRSKDESEGEEVVKGRAATPSSHLQPPTQQGVPRVDLYAGSSNATEQQGVEGNVIVPRRSAATAKTAADAGGNAAMRSSPPFALAATSGIVETLSDNAGDSILISSNLAPGPSQGQSPTASVPTNVPPAGNRASVSPRIEDFRSRDACTGSDNNEEDRRTTGAETPEQQTRGLGPQQKSVAPLSPSPSLQSPSGEVDEGRSDEQQQTNPLGLKSAPHPLPANEVEGEGSSMLTDQLLGPSSPTERLMSRKDTSVNAPAGESDVMMPRAEADYGAADASPAVASRPQMGSARHESSRAEPNMVVGGRNGNAPESGGGEGTRGGSPSLPGSRPPTQSAREASASSLPMTAPAEKAVAASKDNGDDGDEEDIAVSSPVRVRRSPSELEGRVKTFTLSYTHQEGTAVCRAWRLLHFAVGDAAAAATEAHSPTSSASATLSQEARDCLCDDFLALLQPPDEDRKHAVLSVTLHGDGGTATAMLQVQVQTNERRGTLANRLQNSNHSVRRGSGSGVRAGVEPLTVDQVDRFYFPRLTRLLRKHKFTADTVAQMETFLDARPAVWNRLIKSYGSMGSLLHYYHGSAAALEHELGVSSWREVMNSSLSPCATAAPAGALAFAPEAKLRTEISSPTVSNDRVMPVRDEEDNRRSNTAANYGDAKARKRGEEQAADSSEGAGAPRPAGPTSMEQASSQNLKVNPAAAAQIQGLPPQHPRRLPTPPKPITHTSSISFDEVSEEPTSEAGPIVVLRGMTPSAAARSPSTSHSRNPQYYPIGPHTGTGEPRLSDSYQRDRRIGDADSDPDALSPMTSASASPSMARPTGVSPPHTQHTLEGSHWSTVKDGNSIQAHSKEGEAGSGTGSRSPTLPSVQLPPRNLKGSTDAPEPPPRLHSDPMRTSQQGHRGPEPSIAPIASLPRQACGTSSTAASADRGKSEYERVLEGKYRRLMRVAYDGVARGSVPLEPQHQQKMVIGHGKWGSQKVVLSLEWEILFVLTFEKSRSLGRSSRRAQMIVHPVGIGFECMAGDEVSHQGGETSSLHSSMVNTITADGSGVYHPPGTSSSHASKGSRTKKEFSKSAASHLIITIQRPFSPGEVGLSPSEIEKTLMAKALLTVSSPSSLSKAARLLAGGGNGGDDASNTSRGSAGANQLAQDIVYQLCQRSLTLDIEMKNSKRVQEALRLLKNSIRRATQAVKKSMLNAQMASPSPPQ</sequence>
<feature type="compositionally biased region" description="Polar residues" evidence="4">
    <location>
        <begin position="242"/>
        <end position="258"/>
    </location>
</feature>
<dbReference type="EMBL" id="LJSK01000045">
    <property type="protein sequence ID" value="KPI88609.1"/>
    <property type="molecule type" value="Genomic_DNA"/>
</dbReference>
<feature type="compositionally biased region" description="Low complexity" evidence="4">
    <location>
        <begin position="1783"/>
        <end position="1799"/>
    </location>
</feature>
<dbReference type="GO" id="GO:0031267">
    <property type="term" value="F:small GTPase binding"/>
    <property type="evidence" value="ECO:0007669"/>
    <property type="project" value="TreeGrafter"/>
</dbReference>
<evidence type="ECO:0008006" key="7">
    <source>
        <dbReference type="Google" id="ProtNLM"/>
    </source>
</evidence>
<dbReference type="PANTHER" id="PTHR24113:SF12">
    <property type="entry name" value="RAN GTPASE-ACTIVATING PROTEIN 1"/>
    <property type="match status" value="1"/>
</dbReference>
<feature type="compositionally biased region" description="Low complexity" evidence="4">
    <location>
        <begin position="2569"/>
        <end position="2583"/>
    </location>
</feature>
<accession>A0A0N0P7B8</accession>
<feature type="compositionally biased region" description="Polar residues" evidence="4">
    <location>
        <begin position="132"/>
        <end position="142"/>
    </location>
</feature>
<evidence type="ECO:0000313" key="5">
    <source>
        <dbReference type="EMBL" id="KPI88609.1"/>
    </source>
</evidence>
<feature type="region of interest" description="Disordered" evidence="4">
    <location>
        <begin position="242"/>
        <end position="269"/>
    </location>
</feature>
<feature type="compositionally biased region" description="Pro residues" evidence="4">
    <location>
        <begin position="1274"/>
        <end position="1283"/>
    </location>
</feature>
<feature type="compositionally biased region" description="Polar residues" evidence="4">
    <location>
        <begin position="2503"/>
        <end position="2512"/>
    </location>
</feature>
<feature type="region of interest" description="Disordered" evidence="4">
    <location>
        <begin position="408"/>
        <end position="447"/>
    </location>
</feature>
<dbReference type="VEuPathDB" id="TriTrypDB:Lsey_0045_0110"/>
<feature type="region of interest" description="Disordered" evidence="4">
    <location>
        <begin position="1393"/>
        <end position="1418"/>
    </location>
</feature>
<dbReference type="Pfam" id="PF13516">
    <property type="entry name" value="LRR_6"/>
    <property type="match status" value="1"/>
</dbReference>
<feature type="region of interest" description="Disordered" evidence="4">
    <location>
        <begin position="131"/>
        <end position="229"/>
    </location>
</feature>
<feature type="compositionally biased region" description="Polar residues" evidence="4">
    <location>
        <begin position="2156"/>
        <end position="2167"/>
    </location>
</feature>